<proteinExistence type="predicted"/>
<keyword evidence="2" id="KW-1185">Reference proteome</keyword>
<evidence type="ECO:0000313" key="2">
    <source>
        <dbReference type="Proteomes" id="UP000199283"/>
    </source>
</evidence>
<dbReference type="STRING" id="188906.SAMN04488526_2308"/>
<organism evidence="1 2">
    <name type="scientific">Jannaschia helgolandensis</name>
    <dbReference type="NCBI Taxonomy" id="188906"/>
    <lineage>
        <taxon>Bacteria</taxon>
        <taxon>Pseudomonadati</taxon>
        <taxon>Pseudomonadota</taxon>
        <taxon>Alphaproteobacteria</taxon>
        <taxon>Rhodobacterales</taxon>
        <taxon>Roseobacteraceae</taxon>
        <taxon>Jannaschia</taxon>
    </lineage>
</organism>
<dbReference type="AlphaFoldDB" id="A0A1H7NU43"/>
<protein>
    <submittedName>
        <fullName evidence="1">Uncharacterized protein</fullName>
    </submittedName>
</protein>
<name>A0A1H7NU43_9RHOB</name>
<accession>A0A1H7NU43</accession>
<reference evidence="1 2" key="1">
    <citation type="submission" date="2016-10" db="EMBL/GenBank/DDBJ databases">
        <authorList>
            <person name="de Groot N.N."/>
        </authorList>
    </citation>
    <scope>NUCLEOTIDE SEQUENCE [LARGE SCALE GENOMIC DNA]</scope>
    <source>
        <strain evidence="1 2">DSM 14858</strain>
    </source>
</reference>
<evidence type="ECO:0000313" key="1">
    <source>
        <dbReference type="EMBL" id="SEL26926.1"/>
    </source>
</evidence>
<gene>
    <name evidence="1" type="ORF">SAMN04488526_2308</name>
</gene>
<dbReference type="EMBL" id="FNZQ01000004">
    <property type="protein sequence ID" value="SEL26926.1"/>
    <property type="molecule type" value="Genomic_DNA"/>
</dbReference>
<dbReference type="Proteomes" id="UP000199283">
    <property type="component" value="Unassembled WGS sequence"/>
</dbReference>
<sequence>MSNIAKVTRAALVLGMSMALTPAVFTVGPLLESRFFPVVSRADIFDQASEADGVIFHVRFRKMRQCEFLGLAWYEGPVRRLVEFQPSVTEVVPVRTRPKGFQQAGPWRIGGLRSLRGTRAYALHRCHPLWITITDFFEG</sequence>